<dbReference type="SUPFAM" id="SSF52540">
    <property type="entry name" value="P-loop containing nucleoside triphosphate hydrolases"/>
    <property type="match status" value="1"/>
</dbReference>
<proteinExistence type="predicted"/>
<dbReference type="InterPro" id="IPR011704">
    <property type="entry name" value="ATPase_dyneun-rel_AAA"/>
</dbReference>
<reference evidence="2 3" key="1">
    <citation type="submission" date="2018-06" db="EMBL/GenBank/DDBJ databases">
        <authorList>
            <consortium name="Pathogen Informatics"/>
            <person name="Doyle S."/>
        </authorList>
    </citation>
    <scope>NUCLEOTIDE SEQUENCE [LARGE SCALE GENOMIC DNA]</scope>
    <source>
        <strain evidence="2 3">NCTC10742</strain>
    </source>
</reference>
<dbReference type="Proteomes" id="UP000254291">
    <property type="component" value="Unassembled WGS sequence"/>
</dbReference>
<feature type="domain" description="ATPase dynein-related AAA" evidence="1">
    <location>
        <begin position="143"/>
        <end position="295"/>
    </location>
</feature>
<dbReference type="GO" id="GO:0005524">
    <property type="term" value="F:ATP binding"/>
    <property type="evidence" value="ECO:0007669"/>
    <property type="project" value="InterPro"/>
</dbReference>
<accession>A0A378SIP3</accession>
<dbReference type="InterPro" id="IPR027417">
    <property type="entry name" value="P-loop_NTPase"/>
</dbReference>
<dbReference type="RefSeq" id="WP_115327013.1">
    <property type="nucleotide sequence ID" value="NZ_JACKST010000124.1"/>
</dbReference>
<organism evidence="2 3">
    <name type="scientific">Mycolicibacterium gilvum</name>
    <dbReference type="NCBI Taxonomy" id="1804"/>
    <lineage>
        <taxon>Bacteria</taxon>
        <taxon>Bacillati</taxon>
        <taxon>Actinomycetota</taxon>
        <taxon>Actinomycetes</taxon>
        <taxon>Mycobacteriales</taxon>
        <taxon>Mycobacteriaceae</taxon>
        <taxon>Mycolicibacterium</taxon>
    </lineage>
</organism>
<gene>
    <name evidence="2" type="ORF">NCTC10742_01787</name>
</gene>
<evidence type="ECO:0000259" key="1">
    <source>
        <dbReference type="Pfam" id="PF07728"/>
    </source>
</evidence>
<evidence type="ECO:0000313" key="2">
    <source>
        <dbReference type="EMBL" id="STZ42573.1"/>
    </source>
</evidence>
<dbReference type="AlphaFoldDB" id="A0A378SIP3"/>
<name>A0A378SIP3_9MYCO</name>
<dbReference type="EMBL" id="UGQM01000001">
    <property type="protein sequence ID" value="STZ42573.1"/>
    <property type="molecule type" value="Genomic_DNA"/>
</dbReference>
<dbReference type="Pfam" id="PF07728">
    <property type="entry name" value="AAA_5"/>
    <property type="match status" value="1"/>
</dbReference>
<sequence>MANVTDQIVEVIKKLAAERETFTSDDLRPLLPDGATPMQIPAAVGKARRQGLVEEVDRVRSVIPERKGSLVPVLRRPSSDIAWFGSATPGAVSDALKDAGDDVVSRSARELDALRRHLEDVGYIIGLEELASILLLLASRGWLILSGPSGTGKSSLVRHLCNAIGGTFHDVQVKPNWVSSEDSLGYYSEIAQTFVPGVLLTALMTGQEAPDELRFIRLDEMNLAPPEYYLAEVLSAAEDWHHADDGQNWSAKVQLPPAPPDAKVPDVCIADRVYLIGTVNIDETTRTLSPKVLDRAAVYDLHHVDLFAAPPEKGDAAAGTSNALPSVPSLVSLLTDRPRSLLALKYAPDHLEAVATLLSALMDVAAPLGGPIGYRQRDALVTLLALAERHGLFSVLPRDSVLDVGLRTCVMPKWQGSTPAASLALRRALAVLLEVDVTEEVSVESLRPQIAVSRYPRSAERLLAMLEQYSQFGYFSAW</sequence>
<dbReference type="GO" id="GO:0016887">
    <property type="term" value="F:ATP hydrolysis activity"/>
    <property type="evidence" value="ECO:0007669"/>
    <property type="project" value="InterPro"/>
</dbReference>
<dbReference type="Gene3D" id="3.40.50.300">
    <property type="entry name" value="P-loop containing nucleotide triphosphate hydrolases"/>
    <property type="match status" value="1"/>
</dbReference>
<evidence type="ECO:0000313" key="3">
    <source>
        <dbReference type="Proteomes" id="UP000254291"/>
    </source>
</evidence>
<protein>
    <submittedName>
        <fullName evidence="2">ATPase AAA</fullName>
    </submittedName>
</protein>